<dbReference type="GeneID" id="33361421"/>
<keyword evidence="5" id="KW-0150">Chloroplast</keyword>
<evidence type="ECO:0000256" key="1">
    <source>
        <dbReference type="ARBA" id="ARBA00004474"/>
    </source>
</evidence>
<dbReference type="InterPro" id="IPR009666">
    <property type="entry name" value="Uncharacterised_Ycf35"/>
</dbReference>
<dbReference type="PANTHER" id="PTHR39638">
    <property type="entry name" value="YCF35"/>
    <property type="match status" value="1"/>
</dbReference>
<sequence length="127" mass="14755">MSHFSKIKTNISNLSILKKTIKQLGFKYKLVLSPVSSDLSLNVYHKSTKLLCSFVKNNFEYNLVVDLQLWNLKVDFYYFFDKLCQQYAYNIITYQSNLSGFDSINETLHQDGSIVITMQKWSMGSAK</sequence>
<organism evidence="5">
    <name type="scientific">Cliftonaea pectinata</name>
    <dbReference type="NCBI Taxonomy" id="2007206"/>
    <lineage>
        <taxon>Eukaryota</taxon>
        <taxon>Rhodophyta</taxon>
        <taxon>Florideophyceae</taxon>
        <taxon>Rhodymeniophycidae</taxon>
        <taxon>Ceramiales</taxon>
        <taxon>Rhodomelaceae</taxon>
        <taxon>Polyzonieae</taxon>
        <taxon>Cliftonaea</taxon>
    </lineage>
</organism>
<dbReference type="PANTHER" id="PTHR39638:SF2">
    <property type="entry name" value="YCF35"/>
    <property type="match status" value="1"/>
</dbReference>
<evidence type="ECO:0000256" key="4">
    <source>
        <dbReference type="ARBA" id="ARBA00022640"/>
    </source>
</evidence>
<proteinExistence type="inferred from homology"/>
<accession>A0A1Z1MQG8</accession>
<dbReference type="Pfam" id="PF06868">
    <property type="entry name" value="DUF1257"/>
    <property type="match status" value="1"/>
</dbReference>
<reference evidence="5" key="1">
    <citation type="journal article" date="2017" name="J. Phycol.">
        <title>Analysis of chloroplast genomes and a supermatrix inform reclassification of the Rhodomelaceae (Rhodophyta).</title>
        <authorList>
            <person name="Diaz-Tapia P."/>
            <person name="Maggs C.A."/>
            <person name="West J.A."/>
            <person name="Verbruggen H."/>
        </authorList>
    </citation>
    <scope>NUCLEOTIDE SEQUENCE</scope>
    <source>
        <strain evidence="5">PD1561</strain>
    </source>
</reference>
<protein>
    <recommendedName>
        <fullName evidence="3">Uncharacterized protein ycf35</fullName>
    </recommendedName>
</protein>
<gene>
    <name evidence="5" type="primary">ycf35</name>
</gene>
<dbReference type="AlphaFoldDB" id="A0A1Z1MQG8"/>
<comment type="similarity">
    <text evidence="2">Belongs to the ycf35 family.</text>
</comment>
<keyword evidence="4 5" id="KW-0934">Plastid</keyword>
<dbReference type="RefSeq" id="YP_009398829.1">
    <property type="nucleotide sequence ID" value="NC_035294.1"/>
</dbReference>
<dbReference type="EMBL" id="MF101450">
    <property type="protein sequence ID" value="ARW68109.1"/>
    <property type="molecule type" value="Genomic_DNA"/>
</dbReference>
<evidence type="ECO:0000256" key="2">
    <source>
        <dbReference type="ARBA" id="ARBA00009068"/>
    </source>
</evidence>
<evidence type="ECO:0000313" key="5">
    <source>
        <dbReference type="EMBL" id="ARW68109.1"/>
    </source>
</evidence>
<dbReference type="GO" id="GO:0009536">
    <property type="term" value="C:plastid"/>
    <property type="evidence" value="ECO:0007669"/>
    <property type="project" value="UniProtKB-SubCell"/>
</dbReference>
<geneLocation type="chloroplast" evidence="5"/>
<name>A0A1Z1MQG8_9FLOR</name>
<comment type="subcellular location">
    <subcellularLocation>
        <location evidence="1">Plastid</location>
    </subcellularLocation>
</comment>
<evidence type="ECO:0000256" key="3">
    <source>
        <dbReference type="ARBA" id="ARBA00021585"/>
    </source>
</evidence>